<reference evidence="7" key="1">
    <citation type="submission" date="2023-08" db="EMBL/GenBank/DDBJ databases">
        <title>Rhodospirillaceae gen. nov., a novel taxon isolated from the Yangtze River Yuezi River estuary sludge.</title>
        <authorList>
            <person name="Ruan L."/>
        </authorList>
    </citation>
    <scope>NUCLEOTIDE SEQUENCE [LARGE SCALE GENOMIC DNA]</scope>
    <source>
        <strain evidence="7">R-7</strain>
    </source>
</reference>
<proteinExistence type="predicted"/>
<organism evidence="6 7">
    <name type="scientific">Dongia sedimenti</name>
    <dbReference type="NCBI Taxonomy" id="3064282"/>
    <lineage>
        <taxon>Bacteria</taxon>
        <taxon>Pseudomonadati</taxon>
        <taxon>Pseudomonadota</taxon>
        <taxon>Alphaproteobacteria</taxon>
        <taxon>Rhodospirillales</taxon>
        <taxon>Dongiaceae</taxon>
        <taxon>Dongia</taxon>
    </lineage>
</organism>
<protein>
    <submittedName>
        <fullName evidence="6">Recombinase family protein</fullName>
    </submittedName>
</protein>
<evidence type="ECO:0000313" key="7">
    <source>
        <dbReference type="Proteomes" id="UP001230156"/>
    </source>
</evidence>
<dbReference type="Proteomes" id="UP001230156">
    <property type="component" value="Unassembled WGS sequence"/>
</dbReference>
<keyword evidence="2" id="KW-0238">DNA-binding</keyword>
<dbReference type="InterPro" id="IPR006118">
    <property type="entry name" value="Recombinase_CS"/>
</dbReference>
<gene>
    <name evidence="6" type="ORF">Q8A70_28405</name>
</gene>
<keyword evidence="1" id="KW-0229">DNA integration</keyword>
<evidence type="ECO:0000256" key="3">
    <source>
        <dbReference type="ARBA" id="ARBA00023172"/>
    </source>
</evidence>
<dbReference type="SMART" id="SM00857">
    <property type="entry name" value="Resolvase"/>
    <property type="match status" value="1"/>
</dbReference>
<dbReference type="SUPFAM" id="SSF53041">
    <property type="entry name" value="Resolvase-like"/>
    <property type="match status" value="1"/>
</dbReference>
<feature type="active site" description="O-(5'-phospho-DNA)-serine intermediate" evidence="4">
    <location>
        <position position="12"/>
    </location>
</feature>
<evidence type="ECO:0000256" key="2">
    <source>
        <dbReference type="ARBA" id="ARBA00023125"/>
    </source>
</evidence>
<dbReference type="CDD" id="cd03768">
    <property type="entry name" value="SR_ResInv"/>
    <property type="match status" value="1"/>
</dbReference>
<feature type="domain" description="Resolvase/invertase-type recombinase catalytic" evidence="5">
    <location>
        <begin position="4"/>
        <end position="148"/>
    </location>
</feature>
<dbReference type="InterPro" id="IPR050639">
    <property type="entry name" value="SSR_resolvase"/>
</dbReference>
<accession>A0ABU0YV84</accession>
<dbReference type="RefSeq" id="WP_379962203.1">
    <property type="nucleotide sequence ID" value="NZ_JAUYVI010000015.1"/>
</dbReference>
<evidence type="ECO:0000256" key="1">
    <source>
        <dbReference type="ARBA" id="ARBA00022908"/>
    </source>
</evidence>
<keyword evidence="3" id="KW-0233">DNA recombination</keyword>
<evidence type="ECO:0000259" key="5">
    <source>
        <dbReference type="PROSITE" id="PS51736"/>
    </source>
</evidence>
<dbReference type="PANTHER" id="PTHR30461:SF2">
    <property type="entry name" value="SERINE RECOMBINASE PINE-RELATED"/>
    <property type="match status" value="1"/>
</dbReference>
<name>A0ABU0YV84_9PROT</name>
<dbReference type="PANTHER" id="PTHR30461">
    <property type="entry name" value="DNA-INVERTASE FROM LAMBDOID PROPHAGE"/>
    <property type="match status" value="1"/>
</dbReference>
<sequence>MPKRAAFYLRVSTTDQTTDNQRLALKAVADQRGWKVVQVFEDAGISGAKGRDKRPGLDAMLRAVVRGEIDMVMAWSIDRLGRSLQDLVGFINEIRAAGADLYLHQQAMDTTTPAGKAMLQMCGVFAEFERNMIVDRVHAGIARARAEGKQLGRPKIARKTEAAIRASLKRKNRPGLQKIAAEHGVGVGTVQRIDAAMRAAV</sequence>
<evidence type="ECO:0000313" key="6">
    <source>
        <dbReference type="EMBL" id="MDQ7251643.1"/>
    </source>
</evidence>
<dbReference type="Gene3D" id="3.40.50.1390">
    <property type="entry name" value="Resolvase, N-terminal catalytic domain"/>
    <property type="match status" value="1"/>
</dbReference>
<dbReference type="EMBL" id="JAUYVI010000015">
    <property type="protein sequence ID" value="MDQ7251643.1"/>
    <property type="molecule type" value="Genomic_DNA"/>
</dbReference>
<dbReference type="Pfam" id="PF00239">
    <property type="entry name" value="Resolvase"/>
    <property type="match status" value="1"/>
</dbReference>
<dbReference type="PROSITE" id="PS00397">
    <property type="entry name" value="RECOMBINASES_1"/>
    <property type="match status" value="1"/>
</dbReference>
<evidence type="ECO:0000256" key="4">
    <source>
        <dbReference type="PROSITE-ProRule" id="PRU10137"/>
    </source>
</evidence>
<dbReference type="InterPro" id="IPR006119">
    <property type="entry name" value="Resolv_N"/>
</dbReference>
<keyword evidence="7" id="KW-1185">Reference proteome</keyword>
<comment type="caution">
    <text evidence="6">The sequence shown here is derived from an EMBL/GenBank/DDBJ whole genome shotgun (WGS) entry which is preliminary data.</text>
</comment>
<dbReference type="InterPro" id="IPR036162">
    <property type="entry name" value="Resolvase-like_N_sf"/>
</dbReference>
<dbReference type="PROSITE" id="PS51736">
    <property type="entry name" value="RECOMBINASES_3"/>
    <property type="match status" value="1"/>
</dbReference>